<name>A0AAW2UGI0_9LAMI</name>
<reference evidence="1" key="1">
    <citation type="submission" date="2020-06" db="EMBL/GenBank/DDBJ databases">
        <authorList>
            <person name="Li T."/>
            <person name="Hu X."/>
            <person name="Zhang T."/>
            <person name="Song X."/>
            <person name="Zhang H."/>
            <person name="Dai N."/>
            <person name="Sheng W."/>
            <person name="Hou X."/>
            <person name="Wei L."/>
        </authorList>
    </citation>
    <scope>NUCLEOTIDE SEQUENCE</scope>
    <source>
        <strain evidence="1">KEN1</strain>
        <tissue evidence="1">Leaf</tissue>
    </source>
</reference>
<sequence length="256" mass="29162">MTEDNSPNSTSVLLGRPFLKTARTKIDVHNGTLTMEFDGEEFSTYDDEDQIKMVLERNLTSTQVKVLEEFMALDPNIGESILELEALPPLHFNLAFIDLPRSHTKVLPSILQAPTLELKELPKHLKYAFLGENDTLLVIISTKLSTLEEEKLIRVLREFREAIGCTIANIKGLSPSTCMHRILLEEGVKPSREAQRRLNPPMMEVVKKEILKLLDAGMIFPISDSAWVFIKYPLHPPIKKRQYLKESVWPENTVEA</sequence>
<dbReference type="EMBL" id="JACGWN010000012">
    <property type="protein sequence ID" value="KAL0416379.1"/>
    <property type="molecule type" value="Genomic_DNA"/>
</dbReference>
<dbReference type="Gene3D" id="3.10.10.10">
    <property type="entry name" value="HIV Type 1 Reverse Transcriptase, subunit A, domain 1"/>
    <property type="match status" value="1"/>
</dbReference>
<dbReference type="SUPFAM" id="SSF56672">
    <property type="entry name" value="DNA/RNA polymerases"/>
    <property type="match status" value="1"/>
</dbReference>
<evidence type="ECO:0000313" key="1">
    <source>
        <dbReference type="EMBL" id="KAL0416379.1"/>
    </source>
</evidence>
<dbReference type="InterPro" id="IPR043502">
    <property type="entry name" value="DNA/RNA_pol_sf"/>
</dbReference>
<dbReference type="AlphaFoldDB" id="A0AAW2UGI0"/>
<accession>A0AAW2UGI0</accession>
<evidence type="ECO:0008006" key="2">
    <source>
        <dbReference type="Google" id="ProtNLM"/>
    </source>
</evidence>
<proteinExistence type="predicted"/>
<reference evidence="1" key="2">
    <citation type="journal article" date="2024" name="Plant">
        <title>Genomic evolution and insights into agronomic trait innovations of Sesamum species.</title>
        <authorList>
            <person name="Miao H."/>
            <person name="Wang L."/>
            <person name="Qu L."/>
            <person name="Liu H."/>
            <person name="Sun Y."/>
            <person name="Le M."/>
            <person name="Wang Q."/>
            <person name="Wei S."/>
            <person name="Zheng Y."/>
            <person name="Lin W."/>
            <person name="Duan Y."/>
            <person name="Cao H."/>
            <person name="Xiong S."/>
            <person name="Wang X."/>
            <person name="Wei L."/>
            <person name="Li C."/>
            <person name="Ma Q."/>
            <person name="Ju M."/>
            <person name="Zhao R."/>
            <person name="Li G."/>
            <person name="Mu C."/>
            <person name="Tian Q."/>
            <person name="Mei H."/>
            <person name="Zhang T."/>
            <person name="Gao T."/>
            <person name="Zhang H."/>
        </authorList>
    </citation>
    <scope>NUCLEOTIDE SEQUENCE</scope>
    <source>
        <strain evidence="1">KEN1</strain>
    </source>
</reference>
<protein>
    <recommendedName>
        <fullName evidence="2">Reverse transcriptase domain-containing protein</fullName>
    </recommendedName>
</protein>
<comment type="caution">
    <text evidence="1">The sequence shown here is derived from an EMBL/GenBank/DDBJ whole genome shotgun (WGS) entry which is preliminary data.</text>
</comment>
<organism evidence="1">
    <name type="scientific">Sesamum latifolium</name>
    <dbReference type="NCBI Taxonomy" id="2727402"/>
    <lineage>
        <taxon>Eukaryota</taxon>
        <taxon>Viridiplantae</taxon>
        <taxon>Streptophyta</taxon>
        <taxon>Embryophyta</taxon>
        <taxon>Tracheophyta</taxon>
        <taxon>Spermatophyta</taxon>
        <taxon>Magnoliopsida</taxon>
        <taxon>eudicotyledons</taxon>
        <taxon>Gunneridae</taxon>
        <taxon>Pentapetalae</taxon>
        <taxon>asterids</taxon>
        <taxon>lamiids</taxon>
        <taxon>Lamiales</taxon>
        <taxon>Pedaliaceae</taxon>
        <taxon>Sesamum</taxon>
    </lineage>
</organism>
<gene>
    <name evidence="1" type="ORF">Slati_3469800</name>
</gene>